<sequence length="544" mass="59251">MKIRFFKLLCGPALGILILSGCGGTSLILTPVENIDNVPLKITELSESEKRSWGHADLTTDTIPGMSVNRAYRDIIGTKKGKKVIVAVIDSGMDLEHEDLDGVLWTNKRERPGNGKDDDKNGYVDDIHGYNFLGASYNEQLEFTRIVKLKLADADTQLKAKSQLDSESSQAKQNKQQYEQILQTVKNADEAVKKHLGKDTYDKEDITQIKTEDQAMQQHIGVLMQMYSFADSIPEVLEELKDGINYFSEQLNYHLNAEFDGRKPVGDNPYDFDDKGYGNGNPQNMLKDESHGTHVAGIIGAERDNGVGMKGVANNVALMSLRAVPNGDEYDKDIALAIRYAVDNGAKVINASFGKSFSPNADWVYDAIKYAAEKDVLIVHAAGNDGNDLDNPANPNFPNDQINNGPEFADNVITVGALASKYGSEMVASYSNYGAINVDVFAPGSDIYSTQPGNKYEFSNGTSFAAPGVSGIAALIRSHYPKLTASEVKKIIMTSGLRVKTSIIVSGDASKASYMDKISKSGRIANAYNALIMAEQVAKGKLKV</sequence>
<dbReference type="Proteomes" id="UP000475249">
    <property type="component" value="Unassembled WGS sequence"/>
</dbReference>
<evidence type="ECO:0000256" key="4">
    <source>
        <dbReference type="ARBA" id="ARBA00022825"/>
    </source>
</evidence>
<evidence type="ECO:0000256" key="1">
    <source>
        <dbReference type="ARBA" id="ARBA00011073"/>
    </source>
</evidence>
<feature type="coiled-coil region" evidence="7">
    <location>
        <begin position="161"/>
        <end position="191"/>
    </location>
</feature>
<feature type="active site" description="Charge relay system" evidence="5">
    <location>
        <position position="291"/>
    </location>
</feature>
<feature type="active site" description="Charge relay system" evidence="5">
    <location>
        <position position="90"/>
    </location>
</feature>
<dbReference type="GO" id="GO:0006508">
    <property type="term" value="P:proteolysis"/>
    <property type="evidence" value="ECO:0007669"/>
    <property type="project" value="UniProtKB-KW"/>
</dbReference>
<dbReference type="InterPro" id="IPR017308">
    <property type="entry name" value="Pept_S8_subtilisin_bacteroid"/>
</dbReference>
<dbReference type="EMBL" id="WXYO01000001">
    <property type="protein sequence ID" value="NAS11037.1"/>
    <property type="molecule type" value="Genomic_DNA"/>
</dbReference>
<dbReference type="GO" id="GO:0004252">
    <property type="term" value="F:serine-type endopeptidase activity"/>
    <property type="evidence" value="ECO:0007669"/>
    <property type="project" value="UniProtKB-UniRule"/>
</dbReference>
<dbReference type="InterPro" id="IPR022398">
    <property type="entry name" value="Peptidase_S8_His-AS"/>
</dbReference>
<dbReference type="InterPro" id="IPR036852">
    <property type="entry name" value="Peptidase_S8/S53_dom_sf"/>
</dbReference>
<dbReference type="PROSITE" id="PS00137">
    <property type="entry name" value="SUBTILASE_HIS"/>
    <property type="match status" value="1"/>
</dbReference>
<dbReference type="PROSITE" id="PS51257">
    <property type="entry name" value="PROKAR_LIPOPROTEIN"/>
    <property type="match status" value="1"/>
</dbReference>
<dbReference type="SUPFAM" id="SSF52743">
    <property type="entry name" value="Subtilisin-like"/>
    <property type="match status" value="1"/>
</dbReference>
<feature type="domain" description="Peptidase S8/S53" evidence="8">
    <location>
        <begin position="242"/>
        <end position="495"/>
    </location>
</feature>
<dbReference type="PROSITE" id="PS51892">
    <property type="entry name" value="SUBTILASE"/>
    <property type="match status" value="1"/>
</dbReference>
<evidence type="ECO:0000313" key="10">
    <source>
        <dbReference type="Proteomes" id="UP000475249"/>
    </source>
</evidence>
<evidence type="ECO:0000313" key="9">
    <source>
        <dbReference type="EMBL" id="NAS11037.1"/>
    </source>
</evidence>
<dbReference type="PRINTS" id="PR00723">
    <property type="entry name" value="SUBTILISIN"/>
</dbReference>
<keyword evidence="4 5" id="KW-0720">Serine protease</keyword>
<keyword evidence="3 5" id="KW-0378">Hydrolase</keyword>
<name>A0A6L9E8D3_9FLAO</name>
<dbReference type="AlphaFoldDB" id="A0A6L9E8D3"/>
<keyword evidence="10" id="KW-1185">Reference proteome</keyword>
<dbReference type="InterPro" id="IPR023828">
    <property type="entry name" value="Peptidase_S8_Ser-AS"/>
</dbReference>
<keyword evidence="2 5" id="KW-0645">Protease</keyword>
<accession>A0A6L9E8D3</accession>
<dbReference type="InterPro" id="IPR023827">
    <property type="entry name" value="Peptidase_S8_Asp-AS"/>
</dbReference>
<dbReference type="CDD" id="cd07483">
    <property type="entry name" value="Peptidases_S8_Subtilisin_Novo-like"/>
    <property type="match status" value="1"/>
</dbReference>
<feature type="active site" description="Charge relay system" evidence="5">
    <location>
        <position position="463"/>
    </location>
</feature>
<dbReference type="Pfam" id="PF00082">
    <property type="entry name" value="Peptidase_S8"/>
    <property type="match status" value="1"/>
</dbReference>
<dbReference type="PANTHER" id="PTHR43399:SF4">
    <property type="entry name" value="CELL WALL-ASSOCIATED PROTEASE"/>
    <property type="match status" value="1"/>
</dbReference>
<organism evidence="9 10">
    <name type="scientific">Poritiphilus flavus</name>
    <dbReference type="NCBI Taxonomy" id="2697053"/>
    <lineage>
        <taxon>Bacteria</taxon>
        <taxon>Pseudomonadati</taxon>
        <taxon>Bacteroidota</taxon>
        <taxon>Flavobacteriia</taxon>
        <taxon>Flavobacteriales</taxon>
        <taxon>Flavobacteriaceae</taxon>
        <taxon>Poritiphilus</taxon>
    </lineage>
</organism>
<proteinExistence type="inferred from homology"/>
<evidence type="ECO:0000256" key="6">
    <source>
        <dbReference type="RuleBase" id="RU003355"/>
    </source>
</evidence>
<evidence type="ECO:0000256" key="3">
    <source>
        <dbReference type="ARBA" id="ARBA00022801"/>
    </source>
</evidence>
<evidence type="ECO:0000256" key="2">
    <source>
        <dbReference type="ARBA" id="ARBA00022670"/>
    </source>
</evidence>
<dbReference type="PIRSF" id="PIRSF037892">
    <property type="entry name" value="Subtilisin_rel_SRU_0565"/>
    <property type="match status" value="1"/>
</dbReference>
<evidence type="ECO:0000256" key="5">
    <source>
        <dbReference type="PROSITE-ProRule" id="PRU01240"/>
    </source>
</evidence>
<dbReference type="Gene3D" id="3.40.50.200">
    <property type="entry name" value="Peptidase S8/S53 domain"/>
    <property type="match status" value="2"/>
</dbReference>
<protein>
    <submittedName>
        <fullName evidence="9">S8 family serine peptidase</fullName>
    </submittedName>
</protein>
<dbReference type="PROSITE" id="PS00136">
    <property type="entry name" value="SUBTILASE_ASP"/>
    <property type="match status" value="1"/>
</dbReference>
<dbReference type="InterPro" id="IPR000209">
    <property type="entry name" value="Peptidase_S8/S53_dom"/>
</dbReference>
<dbReference type="PROSITE" id="PS00138">
    <property type="entry name" value="SUBTILASE_SER"/>
    <property type="match status" value="1"/>
</dbReference>
<dbReference type="RefSeq" id="WP_161433971.1">
    <property type="nucleotide sequence ID" value="NZ_WXYO01000001.1"/>
</dbReference>
<dbReference type="InterPro" id="IPR034080">
    <property type="entry name" value="Protease_P7-like_dom"/>
</dbReference>
<keyword evidence="7" id="KW-0175">Coiled coil</keyword>
<reference evidence="9 10" key="1">
    <citation type="submission" date="2020-01" db="EMBL/GenBank/DDBJ databases">
        <title>Bacteria diversity of Porities sp.</title>
        <authorList>
            <person name="Wang G."/>
        </authorList>
    </citation>
    <scope>NUCLEOTIDE SEQUENCE [LARGE SCALE GENOMIC DNA]</scope>
    <source>
        <strain evidence="9 10">R33</strain>
    </source>
</reference>
<evidence type="ECO:0000259" key="8">
    <source>
        <dbReference type="Pfam" id="PF00082"/>
    </source>
</evidence>
<comment type="caution">
    <text evidence="9">The sequence shown here is derived from an EMBL/GenBank/DDBJ whole genome shotgun (WGS) entry which is preliminary data.</text>
</comment>
<dbReference type="InterPro" id="IPR051048">
    <property type="entry name" value="Peptidase_S8/S53_subtilisin"/>
</dbReference>
<gene>
    <name evidence="9" type="ORF">GTQ38_03420</name>
</gene>
<evidence type="ECO:0000256" key="7">
    <source>
        <dbReference type="SAM" id="Coils"/>
    </source>
</evidence>
<dbReference type="InterPro" id="IPR015500">
    <property type="entry name" value="Peptidase_S8_subtilisin-rel"/>
</dbReference>
<comment type="similarity">
    <text evidence="1 5 6">Belongs to the peptidase S8 family.</text>
</comment>
<dbReference type="PANTHER" id="PTHR43399">
    <property type="entry name" value="SUBTILISIN-RELATED"/>
    <property type="match status" value="1"/>
</dbReference>